<dbReference type="Pfam" id="PF00385">
    <property type="entry name" value="Chromo"/>
    <property type="match status" value="3"/>
</dbReference>
<dbReference type="InterPro" id="IPR000953">
    <property type="entry name" value="Chromo/chromo_shadow_dom"/>
</dbReference>
<dbReference type="Gene3D" id="1.25.40.20">
    <property type="entry name" value="Ankyrin repeat-containing domain"/>
    <property type="match status" value="1"/>
</dbReference>
<name>A0A1Y1IIA2_KLENI</name>
<organism evidence="6 7">
    <name type="scientific">Klebsormidium nitens</name>
    <name type="common">Green alga</name>
    <name type="synonym">Ulothrix nitens</name>
    <dbReference type="NCBI Taxonomy" id="105231"/>
    <lineage>
        <taxon>Eukaryota</taxon>
        <taxon>Viridiplantae</taxon>
        <taxon>Streptophyta</taxon>
        <taxon>Klebsormidiophyceae</taxon>
        <taxon>Klebsormidiales</taxon>
        <taxon>Klebsormidiaceae</taxon>
        <taxon>Klebsormidium</taxon>
    </lineage>
</organism>
<evidence type="ECO:0000256" key="3">
    <source>
        <dbReference type="PROSITE-ProRule" id="PRU00023"/>
    </source>
</evidence>
<sequence>MAGVLAAKLNASGWAKCSPSRELERGTFGQARSNSGSLAAVQCNMSGAQKRCCQALSFQRKRFEACRHGILPMGWRREKGVGAQSGSKQKRAVIVCVQAEETEGTSRDLAEDFGEVEKILASRVFDGQTQFLITWKDGHEDTWEPPENLAEDVKAAYTEPWWKAARKGDVKALTEFLQDEGRDVNAVDENRRTALHFVAGLGNEEALQLLMEAGAEVEPSDKEGFTPLHIAAGYMHINIVKLLLEFGADPEAADKNGRTVLDLVTELLERTPKMNPMMFERRIALDQIVNMLDDAVYEDVSVEQILDKRTVEGGTAGAMTEYLVRWSDGTEDTWEPATNIADDLIQDFEAGLEYGVAEQILEKRRRKKRTEYLVKWQDSEEPSWEPARNLDQELVKAFEATHPKENENAESNVESSNGAAQSAVAS</sequence>
<evidence type="ECO:0000256" key="2">
    <source>
        <dbReference type="ARBA" id="ARBA00023242"/>
    </source>
</evidence>
<accession>A0A1Y1IIA2</accession>
<feature type="domain" description="Chromo" evidence="5">
    <location>
        <begin position="300"/>
        <end position="340"/>
    </location>
</feature>
<dbReference type="SUPFAM" id="SSF54160">
    <property type="entry name" value="Chromo domain-like"/>
    <property type="match status" value="3"/>
</dbReference>
<keyword evidence="2" id="KW-0539">Nucleus</keyword>
<protein>
    <submittedName>
        <fullName evidence="6">Chloroplast SRP43 Subunit of Signal Recognition particle</fullName>
    </submittedName>
</protein>
<dbReference type="InterPro" id="IPR036770">
    <property type="entry name" value="Ankyrin_rpt-contain_sf"/>
</dbReference>
<feature type="compositionally biased region" description="Low complexity" evidence="4">
    <location>
        <begin position="409"/>
        <end position="420"/>
    </location>
</feature>
<dbReference type="STRING" id="105231.A0A1Y1IIA2"/>
<evidence type="ECO:0000256" key="4">
    <source>
        <dbReference type="SAM" id="MobiDB-lite"/>
    </source>
</evidence>
<feature type="domain" description="Chromo" evidence="5">
    <location>
        <begin position="114"/>
        <end position="149"/>
    </location>
</feature>
<dbReference type="GO" id="GO:0031507">
    <property type="term" value="P:heterochromatin formation"/>
    <property type="evidence" value="ECO:0000318"/>
    <property type="project" value="GO_Central"/>
</dbReference>
<dbReference type="InterPro" id="IPR016197">
    <property type="entry name" value="Chromo-like_dom_sf"/>
</dbReference>
<dbReference type="PROSITE" id="PS50088">
    <property type="entry name" value="ANK_REPEAT"/>
    <property type="match status" value="2"/>
</dbReference>
<dbReference type="Pfam" id="PF12796">
    <property type="entry name" value="Ank_2"/>
    <property type="match status" value="1"/>
</dbReference>
<dbReference type="GO" id="GO:0005721">
    <property type="term" value="C:pericentric heterochromatin"/>
    <property type="evidence" value="ECO:0000318"/>
    <property type="project" value="GO_Central"/>
</dbReference>
<keyword evidence="7" id="KW-1185">Reference proteome</keyword>
<comment type="subcellular location">
    <subcellularLocation>
        <location evidence="1">Nucleus</location>
    </subcellularLocation>
</comment>
<feature type="repeat" description="ANK" evidence="3">
    <location>
        <begin position="223"/>
        <end position="255"/>
    </location>
</feature>
<dbReference type="SMART" id="SM00248">
    <property type="entry name" value="ANK"/>
    <property type="match status" value="3"/>
</dbReference>
<gene>
    <name evidence="6" type="ORF">KFL_006630020</name>
</gene>
<dbReference type="Gene3D" id="2.40.50.40">
    <property type="match status" value="3"/>
</dbReference>
<evidence type="ECO:0000313" key="6">
    <source>
        <dbReference type="EMBL" id="GAQ90615.1"/>
    </source>
</evidence>
<dbReference type="CDD" id="cd00024">
    <property type="entry name" value="CD_CSD"/>
    <property type="match status" value="2"/>
</dbReference>
<dbReference type="OrthoDB" id="341259at2759"/>
<dbReference type="PROSITE" id="PS50013">
    <property type="entry name" value="CHROMO_2"/>
    <property type="match status" value="3"/>
</dbReference>
<reference evidence="6 7" key="1">
    <citation type="journal article" date="2014" name="Nat. Commun.">
        <title>Klebsormidium flaccidum genome reveals primary factors for plant terrestrial adaptation.</title>
        <authorList>
            <person name="Hori K."/>
            <person name="Maruyama F."/>
            <person name="Fujisawa T."/>
            <person name="Togashi T."/>
            <person name="Yamamoto N."/>
            <person name="Seo M."/>
            <person name="Sato S."/>
            <person name="Yamada T."/>
            <person name="Mori H."/>
            <person name="Tajima N."/>
            <person name="Moriyama T."/>
            <person name="Ikeuchi M."/>
            <person name="Watanabe M."/>
            <person name="Wada H."/>
            <person name="Kobayashi K."/>
            <person name="Saito M."/>
            <person name="Masuda T."/>
            <person name="Sasaki-Sekimoto Y."/>
            <person name="Mashiguchi K."/>
            <person name="Awai K."/>
            <person name="Shimojima M."/>
            <person name="Masuda S."/>
            <person name="Iwai M."/>
            <person name="Nobusawa T."/>
            <person name="Narise T."/>
            <person name="Kondo S."/>
            <person name="Saito H."/>
            <person name="Sato R."/>
            <person name="Murakawa M."/>
            <person name="Ihara Y."/>
            <person name="Oshima-Yamada Y."/>
            <person name="Ohtaka K."/>
            <person name="Satoh M."/>
            <person name="Sonobe K."/>
            <person name="Ishii M."/>
            <person name="Ohtani R."/>
            <person name="Kanamori-Sato M."/>
            <person name="Honoki R."/>
            <person name="Miyazaki D."/>
            <person name="Mochizuki H."/>
            <person name="Umetsu J."/>
            <person name="Higashi K."/>
            <person name="Shibata D."/>
            <person name="Kamiya Y."/>
            <person name="Sato N."/>
            <person name="Nakamura Y."/>
            <person name="Tabata S."/>
            <person name="Ida S."/>
            <person name="Kurokawa K."/>
            <person name="Ohta H."/>
        </authorList>
    </citation>
    <scope>NUCLEOTIDE SEQUENCE [LARGE SCALE GENOMIC DNA]</scope>
    <source>
        <strain evidence="6 7">NIES-2285</strain>
    </source>
</reference>
<dbReference type="GO" id="GO:0005634">
    <property type="term" value="C:nucleus"/>
    <property type="evidence" value="ECO:0007669"/>
    <property type="project" value="UniProtKB-SubCell"/>
</dbReference>
<evidence type="ECO:0000259" key="5">
    <source>
        <dbReference type="PROSITE" id="PS50013"/>
    </source>
</evidence>
<feature type="region of interest" description="Disordered" evidence="4">
    <location>
        <begin position="399"/>
        <end position="426"/>
    </location>
</feature>
<dbReference type="Proteomes" id="UP000054558">
    <property type="component" value="Unassembled WGS sequence"/>
</dbReference>
<evidence type="ECO:0000256" key="1">
    <source>
        <dbReference type="ARBA" id="ARBA00004123"/>
    </source>
</evidence>
<feature type="repeat" description="ANK" evidence="3">
    <location>
        <begin position="190"/>
        <end position="222"/>
    </location>
</feature>
<dbReference type="EMBL" id="DF237612">
    <property type="protein sequence ID" value="GAQ90615.1"/>
    <property type="molecule type" value="Genomic_DNA"/>
</dbReference>
<dbReference type="AlphaFoldDB" id="A0A1Y1IIA2"/>
<dbReference type="InterPro" id="IPR051219">
    <property type="entry name" value="Heterochromatin_chromo-domain"/>
</dbReference>
<dbReference type="PANTHER" id="PTHR22812">
    <property type="entry name" value="CHROMOBOX PROTEIN"/>
    <property type="match status" value="1"/>
</dbReference>
<dbReference type="SMART" id="SM00298">
    <property type="entry name" value="CHROMO"/>
    <property type="match status" value="3"/>
</dbReference>
<evidence type="ECO:0000313" key="7">
    <source>
        <dbReference type="Proteomes" id="UP000054558"/>
    </source>
</evidence>
<dbReference type="SUPFAM" id="SSF48403">
    <property type="entry name" value="Ankyrin repeat"/>
    <property type="match status" value="1"/>
</dbReference>
<dbReference type="InterPro" id="IPR023780">
    <property type="entry name" value="Chromo_domain"/>
</dbReference>
<dbReference type="InterPro" id="IPR002110">
    <property type="entry name" value="Ankyrin_rpt"/>
</dbReference>
<feature type="domain" description="Chromo" evidence="5">
    <location>
        <begin position="355"/>
        <end position="410"/>
    </location>
</feature>
<proteinExistence type="predicted"/>
<dbReference type="PROSITE" id="PS50297">
    <property type="entry name" value="ANK_REP_REGION"/>
    <property type="match status" value="2"/>
</dbReference>
<keyword evidence="3" id="KW-0040">ANK repeat</keyword>
<dbReference type="GO" id="GO:0003682">
    <property type="term" value="F:chromatin binding"/>
    <property type="evidence" value="ECO:0000318"/>
    <property type="project" value="GO_Central"/>
</dbReference>
<dbReference type="OMA" id="DGHAPSW"/>